<dbReference type="PANTHER" id="PTHR42029:SF3">
    <property type="entry name" value="AN04G07800"/>
    <property type="match status" value="1"/>
</dbReference>
<feature type="transmembrane region" description="Helical" evidence="1">
    <location>
        <begin position="157"/>
        <end position="174"/>
    </location>
</feature>
<name>A0A370BEH7_ASPNG</name>
<feature type="transmembrane region" description="Helical" evidence="1">
    <location>
        <begin position="79"/>
        <end position="101"/>
    </location>
</feature>
<dbReference type="PANTHER" id="PTHR42029">
    <property type="entry name" value="AN04G07800"/>
    <property type="match status" value="1"/>
</dbReference>
<keyword evidence="1" id="KW-0812">Transmembrane</keyword>
<accession>A0A370BEH7</accession>
<evidence type="ECO:0000313" key="2">
    <source>
        <dbReference type="EMBL" id="RDH13934.1"/>
    </source>
</evidence>
<feature type="transmembrane region" description="Helical" evidence="1">
    <location>
        <begin position="113"/>
        <end position="137"/>
    </location>
</feature>
<gene>
    <name evidence="2" type="ORF">M747DRAFT_270994</name>
</gene>
<sequence>MAPIASSSNASPSRPQDTNSLVLEGWGQGFMVGSLAVMTVITAANMKSKKVIHKLIIIELLLAAFHGTFIFLHEPAYGWYLSASAVSLNVSAALHNLIAWMKARSFFNIWGSRFYLATLLLAQIYWILEGYANFAFFNYNKPLFITTRYFEPLFRDPWWIIATCLLFYNIKHAYRCTFCDLIRTSPRFGIMIFLLVISLLLTIVDSFDVLGAVHLAIPTGVEPIWKFALVSKYLCDTVILDDFKSTLDRVSAAFFSNLLQSESTQFHPREPNRDAPTGPDCIHVTHEIRTLSESP</sequence>
<feature type="transmembrane region" description="Helical" evidence="1">
    <location>
        <begin position="55"/>
        <end position="73"/>
    </location>
</feature>
<dbReference type="Proteomes" id="UP000253845">
    <property type="component" value="Unassembled WGS sequence"/>
</dbReference>
<protein>
    <submittedName>
        <fullName evidence="2">Uncharacterized protein</fullName>
    </submittedName>
</protein>
<keyword evidence="1" id="KW-1133">Transmembrane helix</keyword>
<reference evidence="2 3" key="1">
    <citation type="submission" date="2018-07" db="EMBL/GenBank/DDBJ databases">
        <title>Section-level genome sequencing of Aspergillus section Nigri to investigate inter- and intra-species variation.</title>
        <authorList>
            <consortium name="DOE Joint Genome Institute"/>
            <person name="Vesth T.C."/>
            <person name="Nybo J.L."/>
            <person name="Theobald S."/>
            <person name="Frisvad J.C."/>
            <person name="Larsen T.O."/>
            <person name="Nielsen K.F."/>
            <person name="Hoof J.B."/>
            <person name="Brandl J."/>
            <person name="Salamov A."/>
            <person name="Riley R."/>
            <person name="Gladden J.M."/>
            <person name="Phatale P."/>
            <person name="Nielsen M.T."/>
            <person name="Lyhne E.K."/>
            <person name="Kogle M.E."/>
            <person name="Strasser K."/>
            <person name="McDonnell E."/>
            <person name="Barry K."/>
            <person name="Clum A."/>
            <person name="Chen C."/>
            <person name="Nolan M."/>
            <person name="Sandor L."/>
            <person name="Kuo A."/>
            <person name="Lipzen A."/>
            <person name="Hainaut M."/>
            <person name="Drula E."/>
            <person name="Tsang A."/>
            <person name="Magnuson J.K."/>
            <person name="Henrissat B."/>
            <person name="Wiebenga A."/>
            <person name="Simmons B.A."/>
            <person name="Makela M.R."/>
            <person name="De vries R.P."/>
            <person name="Grigoriev I.V."/>
            <person name="Mortensen U.H."/>
            <person name="Baker S.E."/>
            <person name="Andersen M.R."/>
        </authorList>
    </citation>
    <scope>NUCLEOTIDE SEQUENCE [LARGE SCALE GENOMIC DNA]</scope>
    <source>
        <strain evidence="2 3">ATCC 13496</strain>
    </source>
</reference>
<dbReference type="AlphaFoldDB" id="A0A370BEH7"/>
<keyword evidence="1" id="KW-0472">Membrane</keyword>
<dbReference type="EMBL" id="KZ852011">
    <property type="protein sequence ID" value="RDH13934.1"/>
    <property type="molecule type" value="Genomic_DNA"/>
</dbReference>
<feature type="transmembrane region" description="Helical" evidence="1">
    <location>
        <begin position="25"/>
        <end position="43"/>
    </location>
</feature>
<evidence type="ECO:0000313" key="3">
    <source>
        <dbReference type="Proteomes" id="UP000253845"/>
    </source>
</evidence>
<proteinExistence type="predicted"/>
<evidence type="ECO:0000256" key="1">
    <source>
        <dbReference type="SAM" id="Phobius"/>
    </source>
</evidence>
<dbReference type="VEuPathDB" id="FungiDB:M747DRAFT_270994"/>
<feature type="transmembrane region" description="Helical" evidence="1">
    <location>
        <begin position="186"/>
        <end position="204"/>
    </location>
</feature>
<organism evidence="2 3">
    <name type="scientific">Aspergillus niger ATCC 13496</name>
    <dbReference type="NCBI Taxonomy" id="1353008"/>
    <lineage>
        <taxon>Eukaryota</taxon>
        <taxon>Fungi</taxon>
        <taxon>Dikarya</taxon>
        <taxon>Ascomycota</taxon>
        <taxon>Pezizomycotina</taxon>
        <taxon>Eurotiomycetes</taxon>
        <taxon>Eurotiomycetidae</taxon>
        <taxon>Eurotiales</taxon>
        <taxon>Aspergillaceae</taxon>
        <taxon>Aspergillus</taxon>
        <taxon>Aspergillus subgen. Circumdati</taxon>
    </lineage>
</organism>